<reference evidence="2" key="1">
    <citation type="journal article" date="2020" name="Stud. Mycol.">
        <title>101 Dothideomycetes genomes: a test case for predicting lifestyles and emergence of pathogens.</title>
        <authorList>
            <person name="Haridas S."/>
            <person name="Albert R."/>
            <person name="Binder M."/>
            <person name="Bloem J."/>
            <person name="Labutti K."/>
            <person name="Salamov A."/>
            <person name="Andreopoulos B."/>
            <person name="Baker S."/>
            <person name="Barry K."/>
            <person name="Bills G."/>
            <person name="Bluhm B."/>
            <person name="Cannon C."/>
            <person name="Castanera R."/>
            <person name="Culley D."/>
            <person name="Daum C."/>
            <person name="Ezra D."/>
            <person name="Gonzalez J."/>
            <person name="Henrissat B."/>
            <person name="Kuo A."/>
            <person name="Liang C."/>
            <person name="Lipzen A."/>
            <person name="Lutzoni F."/>
            <person name="Magnuson J."/>
            <person name="Mondo S."/>
            <person name="Nolan M."/>
            <person name="Ohm R."/>
            <person name="Pangilinan J."/>
            <person name="Park H.-J."/>
            <person name="Ramirez L."/>
            <person name="Alfaro M."/>
            <person name="Sun H."/>
            <person name="Tritt A."/>
            <person name="Yoshinaga Y."/>
            <person name="Zwiers L.-H."/>
            <person name="Turgeon B."/>
            <person name="Goodwin S."/>
            <person name="Spatafora J."/>
            <person name="Crous P."/>
            <person name="Grigoriev I."/>
        </authorList>
    </citation>
    <scope>NUCLEOTIDE SEQUENCE</scope>
    <source>
        <strain evidence="2">ATCC 16933</strain>
    </source>
</reference>
<dbReference type="EMBL" id="MU001679">
    <property type="protein sequence ID" value="KAF2457801.1"/>
    <property type="molecule type" value="Genomic_DNA"/>
</dbReference>
<dbReference type="AlphaFoldDB" id="A0A6A6P191"/>
<organism evidence="2 3">
    <name type="scientific">Lineolata rhizophorae</name>
    <dbReference type="NCBI Taxonomy" id="578093"/>
    <lineage>
        <taxon>Eukaryota</taxon>
        <taxon>Fungi</taxon>
        <taxon>Dikarya</taxon>
        <taxon>Ascomycota</taxon>
        <taxon>Pezizomycotina</taxon>
        <taxon>Dothideomycetes</taxon>
        <taxon>Dothideomycetes incertae sedis</taxon>
        <taxon>Lineolatales</taxon>
        <taxon>Lineolataceae</taxon>
        <taxon>Lineolata</taxon>
    </lineage>
</organism>
<sequence length="551" mass="59596">MWAKHTPSKSSPTKAKKSPSTPKGPRCFCRPNQYKNIQRLFKEAGIWFGKFDNPDASADTDLSGERLPPYNEIREQYQSISRNNHAPVRFKQTGPASKQGFCAYCYSTGGTATDRPQTVELLRFGGLPELERAAQQEKFTPFSIKGDNKSVWIYKFDANYTVYFSILKPETTAAGEKFTFFKNGGGHTEAYAINVPAGSSDDNDDEDEILAELFDEPHPPKNTANNTENGGRFHVPTMISMQTQAPAQPDAPGSSPFRAPTASGEPSRDTPHARSSGNTSIGARISPTSRFTKQMPAEGQRSLHTSPSSRERGASSFNRAHSSSSEVGGPVMTSPVAPQRPQEGRGSDRENHSVERTGDTSKRRRTADAPEQESSSKRLRRALTIETDHDRLAEGPASTHSDDSTFVPPDTPCPVQLARSPTLGHEPEGAPAASTTPRPPSTLVNKDLVLQLSIGDGPGPAFFLAIKNCASVQVLFDKVAAKIADSTPVGQRAAMVKLLFGPAVSDRVTEVALEPGDAVTFRGVVGLLSNAPVWESDPDAMLNIEARVYLG</sequence>
<protein>
    <submittedName>
        <fullName evidence="2">Uncharacterized protein</fullName>
    </submittedName>
</protein>
<evidence type="ECO:0000313" key="2">
    <source>
        <dbReference type="EMBL" id="KAF2457801.1"/>
    </source>
</evidence>
<feature type="compositionally biased region" description="Low complexity" evidence="1">
    <location>
        <begin position="8"/>
        <end position="25"/>
    </location>
</feature>
<proteinExistence type="predicted"/>
<gene>
    <name evidence="2" type="ORF">BDY21DRAFT_16906</name>
</gene>
<feature type="region of interest" description="Disordered" evidence="1">
    <location>
        <begin position="213"/>
        <end position="442"/>
    </location>
</feature>
<feature type="compositionally biased region" description="Polar residues" evidence="1">
    <location>
        <begin position="273"/>
        <end position="292"/>
    </location>
</feature>
<keyword evidence="3" id="KW-1185">Reference proteome</keyword>
<name>A0A6A6P191_9PEZI</name>
<feature type="region of interest" description="Disordered" evidence="1">
    <location>
        <begin position="1"/>
        <end position="29"/>
    </location>
</feature>
<accession>A0A6A6P191</accession>
<evidence type="ECO:0000313" key="3">
    <source>
        <dbReference type="Proteomes" id="UP000799766"/>
    </source>
</evidence>
<feature type="compositionally biased region" description="Basic and acidic residues" evidence="1">
    <location>
        <begin position="342"/>
        <end position="361"/>
    </location>
</feature>
<feature type="compositionally biased region" description="Low complexity" evidence="1">
    <location>
        <begin position="315"/>
        <end position="325"/>
    </location>
</feature>
<evidence type="ECO:0000256" key="1">
    <source>
        <dbReference type="SAM" id="MobiDB-lite"/>
    </source>
</evidence>
<dbReference type="Proteomes" id="UP000799766">
    <property type="component" value="Unassembled WGS sequence"/>
</dbReference>